<dbReference type="GO" id="GO:0006310">
    <property type="term" value="P:DNA recombination"/>
    <property type="evidence" value="ECO:0007669"/>
    <property type="project" value="UniProtKB-KW"/>
</dbReference>
<dbReference type="GO" id="GO:0015074">
    <property type="term" value="P:DNA integration"/>
    <property type="evidence" value="ECO:0007669"/>
    <property type="project" value="InterPro"/>
</dbReference>
<dbReference type="InterPro" id="IPR013762">
    <property type="entry name" value="Integrase-like_cat_sf"/>
</dbReference>
<dbReference type="InterPro" id="IPR002104">
    <property type="entry name" value="Integrase_catalytic"/>
</dbReference>
<dbReference type="RefSeq" id="WP_050355066.1">
    <property type="nucleotide sequence ID" value="NZ_LGSS01000006.1"/>
</dbReference>
<protein>
    <submittedName>
        <fullName evidence="3">Phage integrase family</fullName>
    </submittedName>
</protein>
<dbReference type="Gene3D" id="1.10.443.10">
    <property type="entry name" value="Intergrase catalytic core"/>
    <property type="match status" value="1"/>
</dbReference>
<organism evidence="3 4">
    <name type="scientific">Gottschalkia purinilytica</name>
    <name type="common">Clostridium purinilyticum</name>
    <dbReference type="NCBI Taxonomy" id="1503"/>
    <lineage>
        <taxon>Bacteria</taxon>
        <taxon>Bacillati</taxon>
        <taxon>Bacillota</taxon>
        <taxon>Tissierellia</taxon>
        <taxon>Tissierellales</taxon>
        <taxon>Gottschalkiaceae</taxon>
        <taxon>Gottschalkia</taxon>
    </lineage>
</organism>
<gene>
    <name evidence="3" type="ORF">CLPU_6c00280</name>
</gene>
<dbReference type="PROSITE" id="PS51898">
    <property type="entry name" value="TYR_RECOMBINASE"/>
    <property type="match status" value="1"/>
</dbReference>
<dbReference type="InterPro" id="IPR011010">
    <property type="entry name" value="DNA_brk_join_enz"/>
</dbReference>
<dbReference type="PANTHER" id="PTHR30349">
    <property type="entry name" value="PHAGE INTEGRASE-RELATED"/>
    <property type="match status" value="1"/>
</dbReference>
<sequence>MKTDPILDLEILKDIAEYLETKNIRDSILLYIGIYTGLRIQDELELRIRDVRDERGKVKDCIIVNEGKTNKPRRIDINKKLKKMLEIYIRGRPGYEYIFLSREGTNKPISRQQAYNILRKAGETFGIRISPHSLRKTFARRLYELSNGDITIPMEALNHTTPEQTRRYIGIMETVINNYIQKLDF</sequence>
<feature type="domain" description="Tyr recombinase" evidence="2">
    <location>
        <begin position="2"/>
        <end position="185"/>
    </location>
</feature>
<dbReference type="InterPro" id="IPR050090">
    <property type="entry name" value="Tyrosine_recombinase_XerCD"/>
</dbReference>
<evidence type="ECO:0000313" key="4">
    <source>
        <dbReference type="Proteomes" id="UP000037267"/>
    </source>
</evidence>
<evidence type="ECO:0000259" key="2">
    <source>
        <dbReference type="PROSITE" id="PS51898"/>
    </source>
</evidence>
<keyword evidence="1" id="KW-0233">DNA recombination</keyword>
<dbReference type="GO" id="GO:0003677">
    <property type="term" value="F:DNA binding"/>
    <property type="evidence" value="ECO:0007669"/>
    <property type="project" value="InterPro"/>
</dbReference>
<proteinExistence type="predicted"/>
<dbReference type="AlphaFoldDB" id="A0A0L0WAR9"/>
<keyword evidence="4" id="KW-1185">Reference proteome</keyword>
<accession>A0A0L0WAR9</accession>
<dbReference type="OrthoDB" id="9788852at2"/>
<dbReference type="Pfam" id="PF00589">
    <property type="entry name" value="Phage_integrase"/>
    <property type="match status" value="1"/>
</dbReference>
<dbReference type="STRING" id="1503.CLPU_6c00280"/>
<dbReference type="SUPFAM" id="SSF56349">
    <property type="entry name" value="DNA breaking-rejoining enzymes"/>
    <property type="match status" value="1"/>
</dbReference>
<dbReference type="EMBL" id="LGSS01000006">
    <property type="protein sequence ID" value="KNF08542.1"/>
    <property type="molecule type" value="Genomic_DNA"/>
</dbReference>
<comment type="caution">
    <text evidence="3">The sequence shown here is derived from an EMBL/GenBank/DDBJ whole genome shotgun (WGS) entry which is preliminary data.</text>
</comment>
<dbReference type="PANTHER" id="PTHR30349:SF82">
    <property type="entry name" value="INTEGRASE_RECOMBINASE YOEC-RELATED"/>
    <property type="match status" value="1"/>
</dbReference>
<dbReference type="Proteomes" id="UP000037267">
    <property type="component" value="Unassembled WGS sequence"/>
</dbReference>
<reference evidence="4" key="1">
    <citation type="submission" date="2015-07" db="EMBL/GenBank/DDBJ databases">
        <title>Draft genome sequence of the purine-degrading Gottschalkia purinilyticum DSM 1384 (formerly Clostridium purinilyticum).</title>
        <authorList>
            <person name="Poehlein A."/>
            <person name="Schiel-Bengelsdorf B."/>
            <person name="Bengelsdorf F.R."/>
            <person name="Daniel R."/>
            <person name="Duerre P."/>
        </authorList>
    </citation>
    <scope>NUCLEOTIDE SEQUENCE [LARGE SCALE GENOMIC DNA]</scope>
    <source>
        <strain evidence="4">DSM 1384</strain>
    </source>
</reference>
<name>A0A0L0WAR9_GOTPU</name>
<evidence type="ECO:0000313" key="3">
    <source>
        <dbReference type="EMBL" id="KNF08542.1"/>
    </source>
</evidence>
<evidence type="ECO:0000256" key="1">
    <source>
        <dbReference type="ARBA" id="ARBA00023172"/>
    </source>
</evidence>